<dbReference type="SUPFAM" id="SSF48350">
    <property type="entry name" value="GTPase activation domain, GAP"/>
    <property type="match status" value="1"/>
</dbReference>
<dbReference type="PANTHER" id="PTHR23177:SF58">
    <property type="entry name" value="RHO GTPASE-ACTIVATING PROTEIN GACK"/>
    <property type="match status" value="1"/>
</dbReference>
<dbReference type="PROSITE" id="PS50238">
    <property type="entry name" value="RHOGAP"/>
    <property type="match status" value="1"/>
</dbReference>
<dbReference type="SMART" id="SM00456">
    <property type="entry name" value="WW"/>
    <property type="match status" value="1"/>
</dbReference>
<evidence type="ECO:0000259" key="3">
    <source>
        <dbReference type="PROSITE" id="PS50020"/>
    </source>
</evidence>
<dbReference type="PROSITE" id="PS01159">
    <property type="entry name" value="WW_DOMAIN_1"/>
    <property type="match status" value="1"/>
</dbReference>
<evidence type="ECO:0000256" key="2">
    <source>
        <dbReference type="SAM" id="MobiDB-lite"/>
    </source>
</evidence>
<evidence type="ECO:0000256" key="1">
    <source>
        <dbReference type="ARBA" id="ARBA00022468"/>
    </source>
</evidence>
<feature type="compositionally biased region" description="Pro residues" evidence="2">
    <location>
        <begin position="144"/>
        <end position="153"/>
    </location>
</feature>
<name>A0A7R9UCM4_9STRA</name>
<evidence type="ECO:0008006" key="6">
    <source>
        <dbReference type="Google" id="ProtNLM"/>
    </source>
</evidence>
<feature type="region of interest" description="Disordered" evidence="2">
    <location>
        <begin position="265"/>
        <end position="366"/>
    </location>
</feature>
<feature type="domain" description="WW" evidence="3">
    <location>
        <begin position="4"/>
        <end position="38"/>
    </location>
</feature>
<feature type="domain" description="Rho-GAP" evidence="4">
    <location>
        <begin position="374"/>
        <end position="575"/>
    </location>
</feature>
<dbReference type="GO" id="GO:0005096">
    <property type="term" value="F:GTPase activator activity"/>
    <property type="evidence" value="ECO:0007669"/>
    <property type="project" value="UniProtKB-KW"/>
</dbReference>
<dbReference type="PROSITE" id="PS50020">
    <property type="entry name" value="WW_DOMAIN_2"/>
    <property type="match status" value="1"/>
</dbReference>
<dbReference type="AlphaFoldDB" id="A0A7R9UCM4"/>
<dbReference type="InterPro" id="IPR001202">
    <property type="entry name" value="WW_dom"/>
</dbReference>
<dbReference type="CDD" id="cd00159">
    <property type="entry name" value="RhoGAP"/>
    <property type="match status" value="1"/>
</dbReference>
<dbReference type="InterPro" id="IPR008936">
    <property type="entry name" value="Rho_GTPase_activation_prot"/>
</dbReference>
<dbReference type="SMART" id="SM00324">
    <property type="entry name" value="RhoGAP"/>
    <property type="match status" value="1"/>
</dbReference>
<dbReference type="Pfam" id="PF00620">
    <property type="entry name" value="RhoGAP"/>
    <property type="match status" value="1"/>
</dbReference>
<protein>
    <recommendedName>
        <fullName evidence="6">Rho-GAP domain-containing protein</fullName>
    </recommendedName>
</protein>
<gene>
    <name evidence="5" type="ORF">PPYR1160_LOCUS10934</name>
</gene>
<dbReference type="InterPro" id="IPR000198">
    <property type="entry name" value="RhoGAP_dom"/>
</dbReference>
<feature type="compositionally biased region" description="Basic residues" evidence="2">
    <location>
        <begin position="100"/>
        <end position="110"/>
    </location>
</feature>
<evidence type="ECO:0000259" key="4">
    <source>
        <dbReference type="PROSITE" id="PS50238"/>
    </source>
</evidence>
<dbReference type="PANTHER" id="PTHR23177">
    <property type="entry name" value="MKIAA1688 PROTEIN"/>
    <property type="match status" value="1"/>
</dbReference>
<keyword evidence="1" id="KW-0343">GTPase activation</keyword>
<dbReference type="GO" id="GO:0007165">
    <property type="term" value="P:signal transduction"/>
    <property type="evidence" value="ECO:0007669"/>
    <property type="project" value="InterPro"/>
</dbReference>
<dbReference type="EMBL" id="HBEA01014300">
    <property type="protein sequence ID" value="CAD8261432.1"/>
    <property type="molecule type" value="Transcribed_RNA"/>
</dbReference>
<evidence type="ECO:0000313" key="5">
    <source>
        <dbReference type="EMBL" id="CAD8261432.1"/>
    </source>
</evidence>
<dbReference type="InterPro" id="IPR044785">
    <property type="entry name" value="RopGAP1-5"/>
</dbReference>
<accession>A0A7R9UCM4</accession>
<dbReference type="Gene3D" id="1.10.555.10">
    <property type="entry name" value="Rho GTPase activation protein"/>
    <property type="match status" value="1"/>
</dbReference>
<dbReference type="Gene3D" id="2.20.70.10">
    <property type="match status" value="1"/>
</dbReference>
<feature type="compositionally biased region" description="Basic and acidic residues" evidence="2">
    <location>
        <begin position="35"/>
        <end position="44"/>
    </location>
</feature>
<dbReference type="SUPFAM" id="SSF51045">
    <property type="entry name" value="WW domain"/>
    <property type="match status" value="1"/>
</dbReference>
<dbReference type="InterPro" id="IPR036020">
    <property type="entry name" value="WW_dom_sf"/>
</dbReference>
<dbReference type="CDD" id="cd00201">
    <property type="entry name" value="WW"/>
    <property type="match status" value="1"/>
</dbReference>
<sequence length="579" mass="62921">MSCVQLENGWVQVRGDAASAPYFWNPTTGETRWTLPDKEDEKEAAVAQSEAAPLKQPRAHRPRSPRPLPPIPSADGHERRDADGASGVGGAASQPDRTPPPKHPRSRSRGRSVDAQIAEDQELAFAQRPKSFSDGARTEALQQPLPPPLPPKLPRSALLSRNPDRLSALSSGEQDAEHGGGVWVQQADGQQGVKPQKHPRKRVSQPDFLGNDGLVPGDPFPPADVLLPCSTPGFAATTESLASWNSQGSTDDSGLLGAIQPAQTAQITEQKPQKHPRQNRRSSTQPIRENTFDDGNGAPQSANASLGDAAPPREVSPPPKQPRSHRPTSPVDHRGSSGRATYVESSEVYAPAARPEEPPEEYLPQRPFGQCFRTTLEHIKCQQVAGYEGPIPSVLVFLGEELRRLGGLRCRGIFRLAPNQDELLYIKSLLQSESTELDLRGSFDDPNIAATLIKVWFREMPVRLLSVIRPEKLIQASEGALDPLEVINTEYPEPYRSLFLWLIDTLAGVVANEQTTLMSSQNIGIVMTPNLFDPTKVSNGPAGSRISIGTALREAGNKMTTHAVNFLVSTLNVYMCHAG</sequence>
<proteinExistence type="predicted"/>
<feature type="region of interest" description="Disordered" evidence="2">
    <location>
        <begin position="15"/>
        <end position="223"/>
    </location>
</feature>
<reference evidence="5" key="1">
    <citation type="submission" date="2021-01" db="EMBL/GenBank/DDBJ databases">
        <authorList>
            <person name="Corre E."/>
            <person name="Pelletier E."/>
            <person name="Niang G."/>
            <person name="Scheremetjew M."/>
            <person name="Finn R."/>
            <person name="Kale V."/>
            <person name="Holt S."/>
            <person name="Cochrane G."/>
            <person name="Meng A."/>
            <person name="Brown T."/>
            <person name="Cohen L."/>
        </authorList>
    </citation>
    <scope>NUCLEOTIDE SEQUENCE</scope>
    <source>
        <strain evidence="5">CCMP2078</strain>
    </source>
</reference>
<organism evidence="5">
    <name type="scientific">Pinguiococcus pyrenoidosus</name>
    <dbReference type="NCBI Taxonomy" id="172671"/>
    <lineage>
        <taxon>Eukaryota</taxon>
        <taxon>Sar</taxon>
        <taxon>Stramenopiles</taxon>
        <taxon>Ochrophyta</taxon>
        <taxon>Pinguiophyceae</taxon>
        <taxon>Pinguiochrysidales</taxon>
        <taxon>Pinguiochrysidaceae</taxon>
        <taxon>Pinguiococcus</taxon>
    </lineage>
</organism>